<dbReference type="GO" id="GO:0032040">
    <property type="term" value="C:small-subunit processome"/>
    <property type="evidence" value="ECO:0007669"/>
    <property type="project" value="TreeGrafter"/>
</dbReference>
<dbReference type="OrthoDB" id="360653at2759"/>
<name>A0A8H4SP52_9HYPO</name>
<feature type="non-terminal residue" evidence="2">
    <location>
        <position position="240"/>
    </location>
</feature>
<reference evidence="2" key="1">
    <citation type="journal article" date="2020" name="BMC Genomics">
        <title>Correction to: Identification and distribution of gene clusters required for synthesis of sphingolipid metabolism inhibitors in diverse species of the filamentous fungus Fusarium.</title>
        <authorList>
            <person name="Kim H.S."/>
            <person name="Lohmar J.M."/>
            <person name="Busman M."/>
            <person name="Brown D.W."/>
            <person name="Naumann T.A."/>
            <person name="Divon H.H."/>
            <person name="Lysoe E."/>
            <person name="Uhlig S."/>
            <person name="Proctor R.H."/>
        </authorList>
    </citation>
    <scope>NUCLEOTIDE SEQUENCE</scope>
    <source>
        <strain evidence="2">NRRL 20472</strain>
    </source>
</reference>
<dbReference type="InterPro" id="IPR052575">
    <property type="entry name" value="SSU_processome_comp_20"/>
</dbReference>
<sequence length="240" mass="26249">MPVLLRLLYGRTISKKGAASGRHGLQATRLAVLRNLSVEDMGSFLDIATGKLKDVKVVGASKKIFEEPILPIRKQVGFLNMISSVISELGSNATPYLETLLNAVLYCLVFACRQLSGQGVDPENAPEEEEKASTQSLLRVVRSTGLKCLIALFQNAQSFQWAPYQDIILEDVVAPRLDNLPSEMTQGVSGMLQLFATWSVLPRIALFLAPHGKIPEGILPKVIECLSIVKGKDEVKIHVL</sequence>
<accession>A0A8H4SP52</accession>
<feature type="domain" description="U3 small nucleolar RNA-associated protein 20 N-terminal" evidence="1">
    <location>
        <begin position="1"/>
        <end position="240"/>
    </location>
</feature>
<evidence type="ECO:0000313" key="3">
    <source>
        <dbReference type="Proteomes" id="UP000622797"/>
    </source>
</evidence>
<dbReference type="AlphaFoldDB" id="A0A8H4SP52"/>
<dbReference type="PANTHER" id="PTHR17695">
    <property type="entry name" value="SMALL SUBUNIT PROCESSOME COMPONENT 20 HOMOLOG"/>
    <property type="match status" value="1"/>
</dbReference>
<gene>
    <name evidence="2" type="ORF">FSARC_14999</name>
</gene>
<protein>
    <recommendedName>
        <fullName evidence="1">U3 small nucleolar RNA-associated protein 20 N-terminal domain-containing protein</fullName>
    </recommendedName>
</protein>
<dbReference type="Proteomes" id="UP000622797">
    <property type="component" value="Unassembled WGS sequence"/>
</dbReference>
<keyword evidence="3" id="KW-1185">Reference proteome</keyword>
<dbReference type="Pfam" id="PF07539">
    <property type="entry name" value="UTP20_N"/>
    <property type="match status" value="1"/>
</dbReference>
<dbReference type="PANTHER" id="PTHR17695:SF11">
    <property type="entry name" value="SMALL SUBUNIT PROCESSOME COMPONENT 20 HOMOLOG"/>
    <property type="match status" value="1"/>
</dbReference>
<dbReference type="EMBL" id="JABEXW010001665">
    <property type="protein sequence ID" value="KAF4943176.1"/>
    <property type="molecule type" value="Genomic_DNA"/>
</dbReference>
<organism evidence="2 3">
    <name type="scientific">Fusarium sarcochroum</name>
    <dbReference type="NCBI Taxonomy" id="1208366"/>
    <lineage>
        <taxon>Eukaryota</taxon>
        <taxon>Fungi</taxon>
        <taxon>Dikarya</taxon>
        <taxon>Ascomycota</taxon>
        <taxon>Pezizomycotina</taxon>
        <taxon>Sordariomycetes</taxon>
        <taxon>Hypocreomycetidae</taxon>
        <taxon>Hypocreales</taxon>
        <taxon>Nectriaceae</taxon>
        <taxon>Fusarium</taxon>
        <taxon>Fusarium lateritium species complex</taxon>
    </lineage>
</organism>
<evidence type="ECO:0000313" key="2">
    <source>
        <dbReference type="EMBL" id="KAF4943176.1"/>
    </source>
</evidence>
<evidence type="ECO:0000259" key="1">
    <source>
        <dbReference type="Pfam" id="PF07539"/>
    </source>
</evidence>
<dbReference type="InterPro" id="IPR011430">
    <property type="entry name" value="UTP20_N"/>
</dbReference>
<dbReference type="GO" id="GO:0030686">
    <property type="term" value="C:90S preribosome"/>
    <property type="evidence" value="ECO:0007669"/>
    <property type="project" value="TreeGrafter"/>
</dbReference>
<reference evidence="2" key="2">
    <citation type="submission" date="2020-05" db="EMBL/GenBank/DDBJ databases">
        <authorList>
            <person name="Kim H.-S."/>
            <person name="Proctor R.H."/>
            <person name="Brown D.W."/>
        </authorList>
    </citation>
    <scope>NUCLEOTIDE SEQUENCE</scope>
    <source>
        <strain evidence="2">NRRL 20472</strain>
    </source>
</reference>
<proteinExistence type="predicted"/>
<comment type="caution">
    <text evidence="2">The sequence shown here is derived from an EMBL/GenBank/DDBJ whole genome shotgun (WGS) entry which is preliminary data.</text>
</comment>